<dbReference type="InterPro" id="IPR036291">
    <property type="entry name" value="NAD(P)-bd_dom_sf"/>
</dbReference>
<name>A0A410QAZ2_9FIRM</name>
<dbReference type="GO" id="GO:0000166">
    <property type="term" value="F:nucleotide binding"/>
    <property type="evidence" value="ECO:0007669"/>
    <property type="project" value="InterPro"/>
</dbReference>
<dbReference type="AlphaFoldDB" id="A0A410QAZ2"/>
<dbReference type="Gene3D" id="3.30.360.10">
    <property type="entry name" value="Dihydrodipicolinate Reductase, domain 2"/>
    <property type="match status" value="1"/>
</dbReference>
<dbReference type="Pfam" id="PF01408">
    <property type="entry name" value="GFO_IDH_MocA"/>
    <property type="match status" value="1"/>
</dbReference>
<evidence type="ECO:0000313" key="2">
    <source>
        <dbReference type="EMBL" id="QAT61171.1"/>
    </source>
</evidence>
<sequence>MMYQREYKQKLKVAMVGIGSHAYRNLLPALNYLPVELCAVCNRSNEEILVNTARQYGCRHYMDSQKMFENEKLDAVFICTPASVQPHIAAQAFVAGVNVFVEKPPAENSEQILQMIKDRGSLVAVAGFKKAFMPATDKAIEIVNNPKYGVPDSILAVYPVKLPDNGKDILKNKEYTKWHKNSCHPLSFMLAVGGKVSYVTSHVGKNSGICIIEFENGIIGNLHLATGPQPNEMYNIYGNSWNVKIDNTTRVIFNRGIPFDYGHTESFISEGEDYGAILWEPQNCLATLENKALFIQGIYGEMKYFCDCILEKKVPERGSLEFALRVMKVCEAALFSEGKRIKIEEN</sequence>
<dbReference type="PANTHER" id="PTHR43377:SF1">
    <property type="entry name" value="BILIVERDIN REDUCTASE A"/>
    <property type="match status" value="1"/>
</dbReference>
<dbReference type="PANTHER" id="PTHR43377">
    <property type="entry name" value="BILIVERDIN REDUCTASE A"/>
    <property type="match status" value="1"/>
</dbReference>
<dbReference type="InterPro" id="IPR051450">
    <property type="entry name" value="Gfo/Idh/MocA_Oxidoreductases"/>
</dbReference>
<accession>A0A410QAZ2</accession>
<dbReference type="KEGG" id="spoa:EQM13_06010"/>
<keyword evidence="3" id="KW-1185">Reference proteome</keyword>
<dbReference type="SUPFAM" id="SSF55347">
    <property type="entry name" value="Glyceraldehyde-3-phosphate dehydrogenase-like, C-terminal domain"/>
    <property type="match status" value="1"/>
</dbReference>
<reference evidence="3" key="1">
    <citation type="submission" date="2019-01" db="EMBL/GenBank/DDBJ databases">
        <title>Draft genomes of a novel of Sporanaerobacter strains.</title>
        <authorList>
            <person name="Ma S."/>
        </authorList>
    </citation>
    <scope>NUCLEOTIDE SEQUENCE [LARGE SCALE GENOMIC DNA]</scope>
    <source>
        <strain evidence="3">NJN-17</strain>
    </source>
</reference>
<organism evidence="2 3">
    <name type="scientific">Acidilutibacter cellobiosedens</name>
    <dbReference type="NCBI Taxonomy" id="2507161"/>
    <lineage>
        <taxon>Bacteria</taxon>
        <taxon>Bacillati</taxon>
        <taxon>Bacillota</taxon>
        <taxon>Tissierellia</taxon>
        <taxon>Tissierellales</taxon>
        <taxon>Acidilutibacteraceae</taxon>
        <taxon>Acidilutibacter</taxon>
    </lineage>
</organism>
<dbReference type="EMBL" id="CP035282">
    <property type="protein sequence ID" value="QAT61171.1"/>
    <property type="molecule type" value="Genomic_DNA"/>
</dbReference>
<dbReference type="SUPFAM" id="SSF51735">
    <property type="entry name" value="NAD(P)-binding Rossmann-fold domains"/>
    <property type="match status" value="1"/>
</dbReference>
<gene>
    <name evidence="2" type="ORF">EQM13_06010</name>
</gene>
<dbReference type="InterPro" id="IPR000683">
    <property type="entry name" value="Gfo/Idh/MocA-like_OxRdtase_N"/>
</dbReference>
<dbReference type="RefSeq" id="WP_128752250.1">
    <property type="nucleotide sequence ID" value="NZ_CP035282.1"/>
</dbReference>
<proteinExistence type="predicted"/>
<evidence type="ECO:0000313" key="3">
    <source>
        <dbReference type="Proteomes" id="UP000287969"/>
    </source>
</evidence>
<protein>
    <submittedName>
        <fullName evidence="2">Gfo/Idh/MocA family oxidoreductase</fullName>
    </submittedName>
</protein>
<dbReference type="Proteomes" id="UP000287969">
    <property type="component" value="Chromosome"/>
</dbReference>
<evidence type="ECO:0000259" key="1">
    <source>
        <dbReference type="Pfam" id="PF01408"/>
    </source>
</evidence>
<feature type="domain" description="Gfo/Idh/MocA-like oxidoreductase N-terminal" evidence="1">
    <location>
        <begin position="11"/>
        <end position="117"/>
    </location>
</feature>
<dbReference type="Gene3D" id="3.40.50.720">
    <property type="entry name" value="NAD(P)-binding Rossmann-like Domain"/>
    <property type="match status" value="1"/>
</dbReference>
<dbReference type="OrthoDB" id="9771072at2"/>